<accession>A0ABD0YW31</accession>
<dbReference type="GO" id="GO:0016740">
    <property type="term" value="F:transferase activity"/>
    <property type="evidence" value="ECO:0007669"/>
    <property type="project" value="UniProtKB-KW"/>
</dbReference>
<dbReference type="AlphaFoldDB" id="A0ABD0YW31"/>
<comment type="similarity">
    <text evidence="1">Belongs to the sulfotransferase 1 family.</text>
</comment>
<dbReference type="SUPFAM" id="SSF52540">
    <property type="entry name" value="P-loop containing nucleoside triphosphate hydrolases"/>
    <property type="match status" value="1"/>
</dbReference>
<evidence type="ECO:0000313" key="4">
    <source>
        <dbReference type="EMBL" id="KAL1139429.1"/>
    </source>
</evidence>
<evidence type="ECO:0000256" key="1">
    <source>
        <dbReference type="ARBA" id="ARBA00005771"/>
    </source>
</evidence>
<organism evidence="4 5">
    <name type="scientific">Ranatra chinensis</name>
    <dbReference type="NCBI Taxonomy" id="642074"/>
    <lineage>
        <taxon>Eukaryota</taxon>
        <taxon>Metazoa</taxon>
        <taxon>Ecdysozoa</taxon>
        <taxon>Arthropoda</taxon>
        <taxon>Hexapoda</taxon>
        <taxon>Insecta</taxon>
        <taxon>Pterygota</taxon>
        <taxon>Neoptera</taxon>
        <taxon>Paraneoptera</taxon>
        <taxon>Hemiptera</taxon>
        <taxon>Heteroptera</taxon>
        <taxon>Panheteroptera</taxon>
        <taxon>Nepomorpha</taxon>
        <taxon>Nepidae</taxon>
        <taxon>Ranatrinae</taxon>
        <taxon>Ranatra</taxon>
    </lineage>
</organism>
<proteinExistence type="inferred from homology"/>
<dbReference type="Gene3D" id="3.40.50.300">
    <property type="entry name" value="P-loop containing nucleotide triphosphate hydrolases"/>
    <property type="match status" value="1"/>
</dbReference>
<feature type="domain" description="Sulfotransferase" evidence="3">
    <location>
        <begin position="19"/>
        <end position="279"/>
    </location>
</feature>
<gene>
    <name evidence="4" type="ORF">AAG570_006413</name>
</gene>
<dbReference type="EMBL" id="JBFDAA010000002">
    <property type="protein sequence ID" value="KAL1139429.1"/>
    <property type="molecule type" value="Genomic_DNA"/>
</dbReference>
<protein>
    <recommendedName>
        <fullName evidence="3">Sulfotransferase domain-containing protein</fullName>
    </recommendedName>
</protein>
<dbReference type="InterPro" id="IPR027417">
    <property type="entry name" value="P-loop_NTPase"/>
</dbReference>
<name>A0ABD0YW31_9HEMI</name>
<evidence type="ECO:0000313" key="5">
    <source>
        <dbReference type="Proteomes" id="UP001558652"/>
    </source>
</evidence>
<dbReference type="Proteomes" id="UP001558652">
    <property type="component" value="Unassembled WGS sequence"/>
</dbReference>
<keyword evidence="5" id="KW-1185">Reference proteome</keyword>
<keyword evidence="2" id="KW-0808">Transferase</keyword>
<sequence>MPDHYREFGESLLDFEVRDDDVWVCSFPKTGTTWTQEMVWCIANDLDYEGARVSLDLRFPFVDVPGIFYHSKVDRIKSDLAMLTHEPLTFLEGCDSPRFIKSHLPFELLPLKLQKRQSKAKIVAVTRNPRDTCVSYFHHCKLYEGYTGDFEDFCKLFLNDAVTYAPFDRNVLSYWNRKDTDPSIIFVKYEDMKKDLPSVIKRVSAFLGKEYTDSEIGVLAEHLSFESMKRNPAVVREEILQEVGLTADDSVFREGKIGGWKKAMTAEMVKEFEAWTASRFLSTGLDWEYDP</sequence>
<dbReference type="InterPro" id="IPR000863">
    <property type="entry name" value="Sulfotransferase_dom"/>
</dbReference>
<evidence type="ECO:0000259" key="3">
    <source>
        <dbReference type="Pfam" id="PF00685"/>
    </source>
</evidence>
<comment type="caution">
    <text evidence="4">The sequence shown here is derived from an EMBL/GenBank/DDBJ whole genome shotgun (WGS) entry which is preliminary data.</text>
</comment>
<reference evidence="4 5" key="1">
    <citation type="submission" date="2024-07" db="EMBL/GenBank/DDBJ databases">
        <title>Chromosome-level genome assembly of the water stick insect Ranatra chinensis (Heteroptera: Nepidae).</title>
        <authorList>
            <person name="Liu X."/>
        </authorList>
    </citation>
    <scope>NUCLEOTIDE SEQUENCE [LARGE SCALE GENOMIC DNA]</scope>
    <source>
        <strain evidence="4">Cailab_2021Rc</strain>
        <tissue evidence="4">Muscle</tissue>
    </source>
</reference>
<dbReference type="Pfam" id="PF00685">
    <property type="entry name" value="Sulfotransfer_1"/>
    <property type="match status" value="1"/>
</dbReference>
<dbReference type="PANTHER" id="PTHR11783">
    <property type="entry name" value="SULFOTRANSFERASE SULT"/>
    <property type="match status" value="1"/>
</dbReference>
<evidence type="ECO:0000256" key="2">
    <source>
        <dbReference type="ARBA" id="ARBA00022679"/>
    </source>
</evidence>